<dbReference type="PANTHER" id="PTHR37299:SF1">
    <property type="entry name" value="STAGE 0 SPORULATION PROTEIN A HOMOLOG"/>
    <property type="match status" value="1"/>
</dbReference>
<feature type="transmembrane region" description="Helical" evidence="1">
    <location>
        <begin position="38"/>
        <end position="56"/>
    </location>
</feature>
<protein>
    <submittedName>
        <fullName evidence="3">LytTr DNA-binding domain-containing protein</fullName>
    </submittedName>
</protein>
<feature type="transmembrane region" description="Helical" evidence="1">
    <location>
        <begin position="100"/>
        <end position="118"/>
    </location>
</feature>
<gene>
    <name evidence="3" type="ORF">SAMN04488090_4212</name>
</gene>
<reference evidence="3 4" key="1">
    <citation type="submission" date="2016-10" db="EMBL/GenBank/DDBJ databases">
        <authorList>
            <person name="de Groot N.N."/>
        </authorList>
    </citation>
    <scope>NUCLEOTIDE SEQUENCE [LARGE SCALE GENOMIC DNA]</scope>
    <source>
        <strain evidence="3 4">DSM 21668</strain>
    </source>
</reference>
<dbReference type="Proteomes" id="UP000198901">
    <property type="component" value="Unassembled WGS sequence"/>
</dbReference>
<dbReference type="RefSeq" id="WP_176785631.1">
    <property type="nucleotide sequence ID" value="NZ_FNGS01000009.1"/>
</dbReference>
<dbReference type="GO" id="GO:0000156">
    <property type="term" value="F:phosphorelay response regulator activity"/>
    <property type="evidence" value="ECO:0007669"/>
    <property type="project" value="InterPro"/>
</dbReference>
<dbReference type="InterPro" id="IPR007492">
    <property type="entry name" value="LytTR_DNA-bd_dom"/>
</dbReference>
<keyword evidence="1" id="KW-1133">Transmembrane helix</keyword>
<proteinExistence type="predicted"/>
<keyword evidence="3" id="KW-0238">DNA-binding</keyword>
<sequence>MNSPILRNILGLLALIGLHLVADRYTLMQRPMADRFLPYLFLLGMYAWIVVHNRLLFEGYFLRGKKQLYLLIFTAVMVFFSINMHLILTHRFQVEDTWPAIIRFWVYTLAGLGVFALYRTQVQPEEAPVSPKTVPSGFVTFSVDGERMTLSVDQVLYLESLENYVKVVTDSRTYVTRLTLKQGEELLPDFVRISRSHLINPKRLDSTSPDQVTVGGRPLRVGKVYKKYVAEMLGE</sequence>
<dbReference type="SMART" id="SM00850">
    <property type="entry name" value="LytTR"/>
    <property type="match status" value="1"/>
</dbReference>
<organism evidence="3 4">
    <name type="scientific">Siphonobacter aquaeclarae</name>
    <dbReference type="NCBI Taxonomy" id="563176"/>
    <lineage>
        <taxon>Bacteria</taxon>
        <taxon>Pseudomonadati</taxon>
        <taxon>Bacteroidota</taxon>
        <taxon>Cytophagia</taxon>
        <taxon>Cytophagales</taxon>
        <taxon>Cytophagaceae</taxon>
        <taxon>Siphonobacter</taxon>
    </lineage>
</organism>
<feature type="transmembrane region" description="Helical" evidence="1">
    <location>
        <begin position="68"/>
        <end position="88"/>
    </location>
</feature>
<evidence type="ECO:0000313" key="4">
    <source>
        <dbReference type="Proteomes" id="UP000198901"/>
    </source>
</evidence>
<dbReference type="AlphaFoldDB" id="A0A1G9W188"/>
<dbReference type="GO" id="GO:0003677">
    <property type="term" value="F:DNA binding"/>
    <property type="evidence" value="ECO:0007669"/>
    <property type="project" value="UniProtKB-KW"/>
</dbReference>
<dbReference type="Pfam" id="PF04397">
    <property type="entry name" value="LytTR"/>
    <property type="match status" value="1"/>
</dbReference>
<keyword evidence="1" id="KW-0472">Membrane</keyword>
<evidence type="ECO:0000313" key="3">
    <source>
        <dbReference type="EMBL" id="SDM78103.1"/>
    </source>
</evidence>
<dbReference type="InterPro" id="IPR046947">
    <property type="entry name" value="LytR-like"/>
</dbReference>
<evidence type="ECO:0000259" key="2">
    <source>
        <dbReference type="PROSITE" id="PS50930"/>
    </source>
</evidence>
<dbReference type="EMBL" id="FNGS01000009">
    <property type="protein sequence ID" value="SDM78103.1"/>
    <property type="molecule type" value="Genomic_DNA"/>
</dbReference>
<dbReference type="Gene3D" id="2.40.50.1020">
    <property type="entry name" value="LytTr DNA-binding domain"/>
    <property type="match status" value="1"/>
</dbReference>
<evidence type="ECO:0000256" key="1">
    <source>
        <dbReference type="SAM" id="Phobius"/>
    </source>
</evidence>
<keyword evidence="4" id="KW-1185">Reference proteome</keyword>
<dbReference type="STRING" id="563176.SAMN04488090_4212"/>
<accession>A0A1G9W188</accession>
<dbReference type="PANTHER" id="PTHR37299">
    <property type="entry name" value="TRANSCRIPTIONAL REGULATOR-RELATED"/>
    <property type="match status" value="1"/>
</dbReference>
<dbReference type="PROSITE" id="PS50930">
    <property type="entry name" value="HTH_LYTTR"/>
    <property type="match status" value="1"/>
</dbReference>
<feature type="domain" description="HTH LytTR-type" evidence="2">
    <location>
        <begin position="139"/>
        <end position="235"/>
    </location>
</feature>
<name>A0A1G9W188_9BACT</name>
<keyword evidence="1" id="KW-0812">Transmembrane</keyword>